<dbReference type="Proteomes" id="UP001172101">
    <property type="component" value="Unassembled WGS sequence"/>
</dbReference>
<dbReference type="InterPro" id="IPR004574">
    <property type="entry name" value="Alkb"/>
</dbReference>
<evidence type="ECO:0000259" key="10">
    <source>
        <dbReference type="PROSITE" id="PS51471"/>
    </source>
</evidence>
<feature type="domain" description="Fe2OG dioxygenase" evidence="10">
    <location>
        <begin position="222"/>
        <end position="351"/>
    </location>
</feature>
<dbReference type="InterPro" id="IPR027450">
    <property type="entry name" value="AlkB-like"/>
</dbReference>
<keyword evidence="3 9" id="KW-0479">Metal-binding</keyword>
<evidence type="ECO:0000256" key="1">
    <source>
        <dbReference type="ARBA" id="ARBA00007879"/>
    </source>
</evidence>
<dbReference type="GO" id="GO:0046872">
    <property type="term" value="F:metal ion binding"/>
    <property type="evidence" value="ECO:0007669"/>
    <property type="project" value="UniProtKB-KW"/>
</dbReference>
<keyword evidence="6 9" id="KW-0408">Iron</keyword>
<dbReference type="GO" id="GO:1990931">
    <property type="term" value="F:mRNA N6-methyladenosine dioxygenase activity"/>
    <property type="evidence" value="ECO:0007669"/>
    <property type="project" value="UniProtKB-EC"/>
</dbReference>
<dbReference type="AlphaFoldDB" id="A0AA40DQW8"/>
<dbReference type="InterPro" id="IPR005123">
    <property type="entry name" value="Oxoglu/Fe-dep_dioxygenase_dom"/>
</dbReference>
<dbReference type="FunFam" id="2.60.120.590:FF:000014">
    <property type="entry name" value="Oxidoreductase, 2OG-Fe(II) oxygenase family family"/>
    <property type="match status" value="1"/>
</dbReference>
<protein>
    <recommendedName>
        <fullName evidence="2">mRNA N(6)-methyladenine demethylase</fullName>
        <ecNumber evidence="2">1.14.11.53</ecNumber>
    </recommendedName>
</protein>
<evidence type="ECO:0000256" key="4">
    <source>
        <dbReference type="ARBA" id="ARBA00022964"/>
    </source>
</evidence>
<keyword evidence="4" id="KW-0223">Dioxygenase</keyword>
<evidence type="ECO:0000256" key="6">
    <source>
        <dbReference type="ARBA" id="ARBA00023004"/>
    </source>
</evidence>
<evidence type="ECO:0000256" key="9">
    <source>
        <dbReference type="PIRSR" id="PIRSR604574-2"/>
    </source>
</evidence>
<evidence type="ECO:0000256" key="2">
    <source>
        <dbReference type="ARBA" id="ARBA00012931"/>
    </source>
</evidence>
<dbReference type="Gene3D" id="2.60.120.590">
    <property type="entry name" value="Alpha-ketoglutarate-dependent dioxygenase AlkB-like"/>
    <property type="match status" value="1"/>
</dbReference>
<evidence type="ECO:0000256" key="5">
    <source>
        <dbReference type="ARBA" id="ARBA00023002"/>
    </source>
</evidence>
<dbReference type="GO" id="GO:0005634">
    <property type="term" value="C:nucleus"/>
    <property type="evidence" value="ECO:0007669"/>
    <property type="project" value="TreeGrafter"/>
</dbReference>
<dbReference type="SUPFAM" id="SSF51197">
    <property type="entry name" value="Clavaminate synthase-like"/>
    <property type="match status" value="1"/>
</dbReference>
<dbReference type="PANTHER" id="PTHR16557">
    <property type="entry name" value="ALKYLATED DNA REPAIR PROTEIN ALKB-RELATED"/>
    <property type="match status" value="1"/>
</dbReference>
<keyword evidence="7" id="KW-0843">Virulence</keyword>
<dbReference type="GeneID" id="85327496"/>
<dbReference type="InterPro" id="IPR037151">
    <property type="entry name" value="AlkB-like_sf"/>
</dbReference>
<dbReference type="EC" id="1.14.11.53" evidence="2"/>
<evidence type="ECO:0000256" key="7">
    <source>
        <dbReference type="ARBA" id="ARBA00023026"/>
    </source>
</evidence>
<evidence type="ECO:0000256" key="8">
    <source>
        <dbReference type="ARBA" id="ARBA00047565"/>
    </source>
</evidence>
<dbReference type="RefSeq" id="XP_060293261.1">
    <property type="nucleotide sequence ID" value="XM_060444226.1"/>
</dbReference>
<sequence>MTTADIKELDAHEQPSDALRAEWKSFAKADQKELIDSGDIDDLGSPEKAAKFCLAGAIPVQRLNSAFSHVCSNDSPALRADKDTPIYFHPILPGKSGLLIVPSVVPPEVQKILLRHLIHRDLSDPRHQTNMHLHFNLPYPERNDGEESSFFSYSPDSPETFQPKDLEAHKPLSVKQVLERKLHWVTLGGQYDWTNRVYPGERPPDFPHDIAAFLETLFPETLAQAAIVNFYTPGDTMMMHRDVSEETDKGLISLSLGCDSLFMIAPNDVGKLSDEEKKALHGRGYLLLRLRSGDAVYMTKESRFAWHGVPKVLKGTCPPYLEDWPAEDGKYEEWRGWMKNKRINVNVRQMRD</sequence>
<dbReference type="PROSITE" id="PS51471">
    <property type="entry name" value="FE2OG_OXY"/>
    <property type="match status" value="1"/>
</dbReference>
<evidence type="ECO:0000313" key="11">
    <source>
        <dbReference type="EMBL" id="KAK0709957.1"/>
    </source>
</evidence>
<name>A0AA40DQW8_9PEZI</name>
<comment type="caution">
    <text evidence="11">The sequence shown here is derived from an EMBL/GenBank/DDBJ whole genome shotgun (WGS) entry which is preliminary data.</text>
</comment>
<dbReference type="EMBL" id="JAUIRO010000006">
    <property type="protein sequence ID" value="KAK0709957.1"/>
    <property type="molecule type" value="Genomic_DNA"/>
</dbReference>
<reference evidence="11" key="1">
    <citation type="submission" date="2023-06" db="EMBL/GenBank/DDBJ databases">
        <title>Genome-scale phylogeny and comparative genomics of the fungal order Sordariales.</title>
        <authorList>
            <consortium name="Lawrence Berkeley National Laboratory"/>
            <person name="Hensen N."/>
            <person name="Bonometti L."/>
            <person name="Westerberg I."/>
            <person name="Brannstrom I.O."/>
            <person name="Guillou S."/>
            <person name="Cros-Aarteil S."/>
            <person name="Calhoun S."/>
            <person name="Haridas S."/>
            <person name="Kuo A."/>
            <person name="Mondo S."/>
            <person name="Pangilinan J."/>
            <person name="Riley R."/>
            <person name="LaButti K."/>
            <person name="Andreopoulos B."/>
            <person name="Lipzen A."/>
            <person name="Chen C."/>
            <person name="Yanf M."/>
            <person name="Daum C."/>
            <person name="Ng V."/>
            <person name="Clum A."/>
            <person name="Steindorff A."/>
            <person name="Ohm R."/>
            <person name="Martin F."/>
            <person name="Silar P."/>
            <person name="Natvig D."/>
            <person name="Lalanne C."/>
            <person name="Gautier V."/>
            <person name="Ament-velasquez S.L."/>
            <person name="Kruys A."/>
            <person name="Hutchinson M.I."/>
            <person name="Powell A.J."/>
            <person name="Barry K."/>
            <person name="Miller A.N."/>
            <person name="Grigoriev I.V."/>
            <person name="Debuchy R."/>
            <person name="Gladieux P."/>
            <person name="Thoren M.H."/>
            <person name="Johannesson H."/>
        </authorList>
    </citation>
    <scope>NUCLEOTIDE SEQUENCE</scope>
    <source>
        <strain evidence="11">SMH2392-1A</strain>
    </source>
</reference>
<organism evidence="11 12">
    <name type="scientific">Lasiosphaeria miniovina</name>
    <dbReference type="NCBI Taxonomy" id="1954250"/>
    <lineage>
        <taxon>Eukaryota</taxon>
        <taxon>Fungi</taxon>
        <taxon>Dikarya</taxon>
        <taxon>Ascomycota</taxon>
        <taxon>Pezizomycotina</taxon>
        <taxon>Sordariomycetes</taxon>
        <taxon>Sordariomycetidae</taxon>
        <taxon>Sordariales</taxon>
        <taxon>Lasiosphaeriaceae</taxon>
        <taxon>Lasiosphaeria</taxon>
    </lineage>
</organism>
<evidence type="ECO:0000256" key="3">
    <source>
        <dbReference type="ARBA" id="ARBA00022723"/>
    </source>
</evidence>
<comment type="similarity">
    <text evidence="1">Belongs to the alkB family.</text>
</comment>
<keyword evidence="5" id="KW-0560">Oxidoreductase</keyword>
<feature type="binding site" evidence="9">
    <location>
        <position position="307"/>
    </location>
    <ligand>
        <name>Fe cation</name>
        <dbReference type="ChEBI" id="CHEBI:24875"/>
        <note>catalytic</note>
    </ligand>
</feature>
<dbReference type="GO" id="GO:0005737">
    <property type="term" value="C:cytoplasm"/>
    <property type="evidence" value="ECO:0007669"/>
    <property type="project" value="TreeGrafter"/>
</dbReference>
<gene>
    <name evidence="11" type="ORF">B0T26DRAFT_743230</name>
</gene>
<dbReference type="Pfam" id="PF13532">
    <property type="entry name" value="2OG-FeII_Oxy_2"/>
    <property type="match status" value="1"/>
</dbReference>
<keyword evidence="12" id="KW-1185">Reference proteome</keyword>
<evidence type="ECO:0000313" key="12">
    <source>
        <dbReference type="Proteomes" id="UP001172101"/>
    </source>
</evidence>
<comment type="cofactor">
    <cofactor evidence="9">
        <name>Fe(2+)</name>
        <dbReference type="ChEBI" id="CHEBI:29033"/>
    </cofactor>
    <text evidence="9">Binds 1 Fe(2+) ion per subunit.</text>
</comment>
<feature type="binding site" evidence="9">
    <location>
        <position position="242"/>
    </location>
    <ligand>
        <name>Fe cation</name>
        <dbReference type="ChEBI" id="CHEBI:24875"/>
        <note>catalytic</note>
    </ligand>
</feature>
<dbReference type="PANTHER" id="PTHR16557:SF2">
    <property type="entry name" value="NUCLEIC ACID DIOXYGENASE ALKBH1"/>
    <property type="match status" value="1"/>
</dbReference>
<proteinExistence type="inferred from homology"/>
<accession>A0AA40DQW8</accession>
<feature type="binding site" evidence="9">
    <location>
        <position position="240"/>
    </location>
    <ligand>
        <name>Fe cation</name>
        <dbReference type="ChEBI" id="CHEBI:24875"/>
        <note>catalytic</note>
    </ligand>
</feature>
<comment type="catalytic activity">
    <reaction evidence="8">
        <text>an N(6)-methyladenosine in mRNA + 2-oxoglutarate + O2 = an adenosine in mRNA + formaldehyde + succinate + CO2</text>
        <dbReference type="Rhea" id="RHEA:49520"/>
        <dbReference type="Rhea" id="RHEA-COMP:12414"/>
        <dbReference type="Rhea" id="RHEA-COMP:12417"/>
        <dbReference type="ChEBI" id="CHEBI:15379"/>
        <dbReference type="ChEBI" id="CHEBI:16526"/>
        <dbReference type="ChEBI" id="CHEBI:16810"/>
        <dbReference type="ChEBI" id="CHEBI:16842"/>
        <dbReference type="ChEBI" id="CHEBI:30031"/>
        <dbReference type="ChEBI" id="CHEBI:74411"/>
        <dbReference type="ChEBI" id="CHEBI:74449"/>
        <dbReference type="EC" id="1.14.11.53"/>
    </reaction>
    <physiologicalReaction direction="left-to-right" evidence="8">
        <dbReference type="Rhea" id="RHEA:49521"/>
    </physiologicalReaction>
</comment>